<comment type="catalytic activity">
    <reaction evidence="1 8">
        <text>(2R)-3-phosphoglycerate + ATP = (2R)-3-phospho-glyceroyl phosphate + ADP</text>
        <dbReference type="Rhea" id="RHEA:14801"/>
        <dbReference type="ChEBI" id="CHEBI:30616"/>
        <dbReference type="ChEBI" id="CHEBI:57604"/>
        <dbReference type="ChEBI" id="CHEBI:58272"/>
        <dbReference type="ChEBI" id="CHEBI:456216"/>
        <dbReference type="EC" id="2.7.2.3"/>
    </reaction>
</comment>
<evidence type="ECO:0000313" key="9">
    <source>
        <dbReference type="EMBL" id="KKS04533.1"/>
    </source>
</evidence>
<evidence type="ECO:0000256" key="1">
    <source>
        <dbReference type="ARBA" id="ARBA00000642"/>
    </source>
</evidence>
<sequence length="371" mass="40607">MIVTTRYLILKLVKILSDLDVFGKRVFVRADLDVPLREAQVVDGERLTTSAELEISTRLTNLKPTIDYLLEHEVSQIIIAGHIDRPSPRLRSGKPVIDPALSTKQLLPVLEKILKSQIAFYPDVSTQPTPGVYQVDSSGSGLVVLLENLRFWPGEEANDLEFARQLASMADVYINDALSVSHREHASVVALPSLLPHAVGLHLQEEIEVLSELLKNPQRPFVAIVGGAKIETKVPVIENLAKVADWVIVGGALAKEIRNYNEKIKIAQLTEDTKDIDRESIEKFRSIIATAKTVVWNGPMGVFEERFDEGSMAVANAIIKSGAYSVVGGGETTEFLASKKLLEKFFFVSSGGGAMLGFLSGKELPGLVALE</sequence>
<dbReference type="PRINTS" id="PR00477">
    <property type="entry name" value="PHGLYCKINASE"/>
</dbReference>
<dbReference type="SUPFAM" id="SSF53748">
    <property type="entry name" value="Phosphoglycerate kinase"/>
    <property type="match status" value="1"/>
</dbReference>
<reference evidence="9 10" key="1">
    <citation type="journal article" date="2015" name="Nature">
        <title>rRNA introns, odd ribosomes, and small enigmatic genomes across a large radiation of phyla.</title>
        <authorList>
            <person name="Brown C.T."/>
            <person name="Hug L.A."/>
            <person name="Thomas B.C."/>
            <person name="Sharon I."/>
            <person name="Castelle C.J."/>
            <person name="Singh A."/>
            <person name="Wilkins M.J."/>
            <person name="Williams K.H."/>
            <person name="Banfield J.F."/>
        </authorList>
    </citation>
    <scope>NUCLEOTIDE SEQUENCE [LARGE SCALE GENOMIC DNA]</scope>
</reference>
<evidence type="ECO:0000256" key="4">
    <source>
        <dbReference type="ARBA" id="ARBA00022741"/>
    </source>
</evidence>
<evidence type="ECO:0000256" key="8">
    <source>
        <dbReference type="RuleBase" id="RU000532"/>
    </source>
</evidence>
<dbReference type="GO" id="GO:0006096">
    <property type="term" value="P:glycolytic process"/>
    <property type="evidence" value="ECO:0007669"/>
    <property type="project" value="InterPro"/>
</dbReference>
<evidence type="ECO:0000313" key="10">
    <source>
        <dbReference type="Proteomes" id="UP000034493"/>
    </source>
</evidence>
<organism evidence="9 10">
    <name type="scientific">Candidatus Curtissbacteria bacterium GW2011_GWA2_41_24</name>
    <dbReference type="NCBI Taxonomy" id="1618411"/>
    <lineage>
        <taxon>Bacteria</taxon>
        <taxon>Candidatus Curtissiibacteriota</taxon>
    </lineage>
</organism>
<dbReference type="InterPro" id="IPR001576">
    <property type="entry name" value="Phosphoglycerate_kinase"/>
</dbReference>
<name>A0A0G0YVP7_9BACT</name>
<dbReference type="GO" id="GO:0004618">
    <property type="term" value="F:phosphoglycerate kinase activity"/>
    <property type="evidence" value="ECO:0007669"/>
    <property type="project" value="UniProtKB-EC"/>
</dbReference>
<keyword evidence="4" id="KW-0547">Nucleotide-binding</keyword>
<proteinExistence type="inferred from homology"/>
<dbReference type="GO" id="GO:0005524">
    <property type="term" value="F:ATP binding"/>
    <property type="evidence" value="ECO:0007669"/>
    <property type="project" value="UniProtKB-KW"/>
</dbReference>
<dbReference type="EMBL" id="LCBC01000005">
    <property type="protein sequence ID" value="KKS04533.1"/>
    <property type="molecule type" value="Genomic_DNA"/>
</dbReference>
<dbReference type="GO" id="GO:0006094">
    <property type="term" value="P:gluconeogenesis"/>
    <property type="evidence" value="ECO:0007669"/>
    <property type="project" value="TreeGrafter"/>
</dbReference>
<evidence type="ECO:0000256" key="2">
    <source>
        <dbReference type="ARBA" id="ARBA00013061"/>
    </source>
</evidence>
<dbReference type="GO" id="GO:0043531">
    <property type="term" value="F:ADP binding"/>
    <property type="evidence" value="ECO:0007669"/>
    <property type="project" value="TreeGrafter"/>
</dbReference>
<dbReference type="PANTHER" id="PTHR11406">
    <property type="entry name" value="PHOSPHOGLYCERATE KINASE"/>
    <property type="match status" value="1"/>
</dbReference>
<keyword evidence="3 8" id="KW-0808">Transferase</keyword>
<evidence type="ECO:0000256" key="3">
    <source>
        <dbReference type="ARBA" id="ARBA00022679"/>
    </source>
</evidence>
<dbReference type="EC" id="2.7.2.3" evidence="2 8"/>
<dbReference type="InterPro" id="IPR015824">
    <property type="entry name" value="Phosphoglycerate_kinase_N"/>
</dbReference>
<comment type="similarity">
    <text evidence="8">Belongs to the phosphoglycerate kinase family.</text>
</comment>
<dbReference type="PIRSF" id="PIRSF000724">
    <property type="entry name" value="Pgk"/>
    <property type="match status" value="1"/>
</dbReference>
<gene>
    <name evidence="9" type="ORF">UU56_C0005G0032</name>
</gene>
<evidence type="ECO:0000256" key="7">
    <source>
        <dbReference type="PIRSR" id="PIRSR000724-2"/>
    </source>
</evidence>
<dbReference type="AlphaFoldDB" id="A0A0G0YVP7"/>
<feature type="binding site" evidence="7">
    <location>
        <position position="233"/>
    </location>
    <ligand>
        <name>ATP</name>
        <dbReference type="ChEBI" id="CHEBI:30616"/>
    </ligand>
</feature>
<dbReference type="Proteomes" id="UP000034493">
    <property type="component" value="Unassembled WGS sequence"/>
</dbReference>
<dbReference type="InterPro" id="IPR036043">
    <property type="entry name" value="Phosphoglycerate_kinase_sf"/>
</dbReference>
<comment type="caution">
    <text evidence="9">The sequence shown here is derived from an EMBL/GenBank/DDBJ whole genome shotgun (WGS) entry which is preliminary data.</text>
</comment>
<dbReference type="PANTHER" id="PTHR11406:SF23">
    <property type="entry name" value="PHOSPHOGLYCERATE KINASE 1, CHLOROPLASTIC-RELATED"/>
    <property type="match status" value="1"/>
</dbReference>
<dbReference type="Pfam" id="PF00162">
    <property type="entry name" value="PGK"/>
    <property type="match status" value="2"/>
</dbReference>
<dbReference type="GO" id="GO:0005829">
    <property type="term" value="C:cytosol"/>
    <property type="evidence" value="ECO:0007669"/>
    <property type="project" value="TreeGrafter"/>
</dbReference>
<feature type="binding site" evidence="7">
    <location>
        <position position="304"/>
    </location>
    <ligand>
        <name>ATP</name>
        <dbReference type="ChEBI" id="CHEBI:30616"/>
    </ligand>
</feature>
<dbReference type="Gene3D" id="3.40.50.1260">
    <property type="entry name" value="Phosphoglycerate kinase, N-terminal domain"/>
    <property type="match status" value="2"/>
</dbReference>
<accession>A0A0G0YVP7</accession>
<protein>
    <recommendedName>
        <fullName evidence="2 8">Phosphoglycerate kinase</fullName>
        <ecNumber evidence="2 8">2.7.2.3</ecNumber>
    </recommendedName>
</protein>
<dbReference type="PATRIC" id="fig|1618411.3.peg.407"/>
<keyword evidence="6 7" id="KW-0067">ATP-binding</keyword>
<evidence type="ECO:0000256" key="5">
    <source>
        <dbReference type="ARBA" id="ARBA00022777"/>
    </source>
</evidence>
<evidence type="ECO:0000256" key="6">
    <source>
        <dbReference type="ARBA" id="ARBA00022840"/>
    </source>
</evidence>
<keyword evidence="5 8" id="KW-0418">Kinase</keyword>